<accession>A0ABV0EJC8</accession>
<keyword evidence="1" id="KW-1133">Transmembrane helix</keyword>
<evidence type="ECO:0000313" key="2">
    <source>
        <dbReference type="EMBL" id="MEO1768686.1"/>
    </source>
</evidence>
<organism evidence="2 3">
    <name type="scientific">Candidatus Enterococcus ferrettii</name>
    <dbReference type="NCBI Taxonomy" id="2815324"/>
    <lineage>
        <taxon>Bacteria</taxon>
        <taxon>Bacillati</taxon>
        <taxon>Bacillota</taxon>
        <taxon>Bacilli</taxon>
        <taxon>Lactobacillales</taxon>
        <taxon>Enterococcaceae</taxon>
        <taxon>Enterococcus</taxon>
    </lineage>
</organism>
<keyword evidence="3" id="KW-1185">Reference proteome</keyword>
<comment type="caution">
    <text evidence="2">The sequence shown here is derived from an EMBL/GenBank/DDBJ whole genome shotgun (WGS) entry which is preliminary data.</text>
</comment>
<feature type="transmembrane region" description="Helical" evidence="1">
    <location>
        <begin position="136"/>
        <end position="156"/>
    </location>
</feature>
<dbReference type="RefSeq" id="WP_207700793.1">
    <property type="nucleotide sequence ID" value="NZ_JAFREL020000001.1"/>
</dbReference>
<dbReference type="EMBL" id="JAFREL020000001">
    <property type="protein sequence ID" value="MEO1768686.1"/>
    <property type="molecule type" value="Genomic_DNA"/>
</dbReference>
<dbReference type="InterPro" id="IPR004704">
    <property type="entry name" value="PTS_IID_man"/>
</dbReference>
<sequence length="270" mass="29504">MMEESKITKRELNKAFWRTNVGSISFGYERMQTLGMLYSILPSLEKLYPEEDSEGRKRAMKRHLEFFNGMTTMNGLIAGVVIAMEEKTSEDEKESVIALKTGMMGPLAGLGDSLMKFTWLPICGSIGASLALEKNALGPILMLVMFASVNILMRYYGVHYGYKKGIDLLTTGGSAMIQRISTMANVLGCTVVGGLLVNTVKMSVGISYKIGENEIVVQEMLDKIMPNLLPMLLTVGFILALKKTKGKHAVSFIVGTLVFGVLLSVLGILA</sequence>
<dbReference type="PANTHER" id="PTHR32502">
    <property type="entry name" value="N-ACETYLGALACTOSAMINE PERMEASE II COMPONENT-RELATED"/>
    <property type="match status" value="1"/>
</dbReference>
<dbReference type="InterPro" id="IPR050303">
    <property type="entry name" value="GatZ_KbaZ_carbometab"/>
</dbReference>
<dbReference type="PROSITE" id="PS51108">
    <property type="entry name" value="PTS_EIID"/>
    <property type="match status" value="1"/>
</dbReference>
<gene>
    <name evidence="2" type="ORF">JZO67_000625</name>
</gene>
<feature type="transmembrane region" description="Helical" evidence="1">
    <location>
        <begin position="66"/>
        <end position="84"/>
    </location>
</feature>
<evidence type="ECO:0000256" key="1">
    <source>
        <dbReference type="SAM" id="Phobius"/>
    </source>
</evidence>
<feature type="transmembrane region" description="Helical" evidence="1">
    <location>
        <begin position="248"/>
        <end position="269"/>
    </location>
</feature>
<keyword evidence="1" id="KW-0812">Transmembrane</keyword>
<feature type="transmembrane region" description="Helical" evidence="1">
    <location>
        <begin position="224"/>
        <end position="241"/>
    </location>
</feature>
<reference evidence="2 3" key="1">
    <citation type="submission" date="2024-02" db="EMBL/GenBank/DDBJ databases">
        <title>The Genome Sequence of Enterococcus sp. DIV0159.</title>
        <authorList>
            <person name="Earl A."/>
            <person name="Manson A."/>
            <person name="Gilmore M."/>
            <person name="Sanders J."/>
            <person name="Shea T."/>
            <person name="Howe W."/>
            <person name="Livny J."/>
            <person name="Cuomo C."/>
            <person name="Neafsey D."/>
            <person name="Birren B."/>
        </authorList>
    </citation>
    <scope>NUCLEOTIDE SEQUENCE [LARGE SCALE GENOMIC DNA]</scope>
    <source>
        <strain evidence="2 3">665A</strain>
    </source>
</reference>
<name>A0ABV0EJC8_9ENTE</name>
<dbReference type="PANTHER" id="PTHR32502:SF27">
    <property type="entry name" value="PTS SYSTEM, MANNOSE-SPECIFIC IID COMPONENT"/>
    <property type="match status" value="1"/>
</dbReference>
<protein>
    <submittedName>
        <fullName evidence="2">PTS system, mannose-specific IID component</fullName>
    </submittedName>
</protein>
<keyword evidence="1" id="KW-0472">Membrane</keyword>
<feature type="transmembrane region" description="Helical" evidence="1">
    <location>
        <begin position="184"/>
        <end position="204"/>
    </location>
</feature>
<evidence type="ECO:0000313" key="3">
    <source>
        <dbReference type="Proteomes" id="UP000664357"/>
    </source>
</evidence>
<dbReference type="Pfam" id="PF03613">
    <property type="entry name" value="EIID-AGA"/>
    <property type="match status" value="1"/>
</dbReference>
<dbReference type="Proteomes" id="UP000664357">
    <property type="component" value="Unassembled WGS sequence"/>
</dbReference>
<proteinExistence type="predicted"/>